<keyword evidence="3" id="KW-1185">Reference proteome</keyword>
<dbReference type="Proteomes" id="UP000569914">
    <property type="component" value="Unassembled WGS sequence"/>
</dbReference>
<evidence type="ECO:0000313" key="3">
    <source>
        <dbReference type="Proteomes" id="UP000569914"/>
    </source>
</evidence>
<dbReference type="EMBL" id="JACCBU010000001">
    <property type="protein sequence ID" value="NYE73003.1"/>
    <property type="molecule type" value="Genomic_DNA"/>
</dbReference>
<evidence type="ECO:0000256" key="1">
    <source>
        <dbReference type="SAM" id="MobiDB-lite"/>
    </source>
</evidence>
<gene>
    <name evidence="2" type="ORF">BKA15_004332</name>
</gene>
<accession>A0A7Y9LDL7</accession>
<comment type="caution">
    <text evidence="2">The sequence shown here is derived from an EMBL/GenBank/DDBJ whole genome shotgun (WGS) entry which is preliminary data.</text>
</comment>
<dbReference type="RefSeq" id="WP_179754186.1">
    <property type="nucleotide sequence ID" value="NZ_JACCBU010000001.1"/>
</dbReference>
<proteinExistence type="predicted"/>
<organism evidence="2 3">
    <name type="scientific">Microlunatus parietis</name>
    <dbReference type="NCBI Taxonomy" id="682979"/>
    <lineage>
        <taxon>Bacteria</taxon>
        <taxon>Bacillati</taxon>
        <taxon>Actinomycetota</taxon>
        <taxon>Actinomycetes</taxon>
        <taxon>Propionibacteriales</taxon>
        <taxon>Propionibacteriaceae</taxon>
        <taxon>Microlunatus</taxon>
    </lineage>
</organism>
<protein>
    <submittedName>
        <fullName evidence="2">Uncharacterized protein</fullName>
    </submittedName>
</protein>
<feature type="region of interest" description="Disordered" evidence="1">
    <location>
        <begin position="1"/>
        <end position="20"/>
    </location>
</feature>
<evidence type="ECO:0000313" key="2">
    <source>
        <dbReference type="EMBL" id="NYE73003.1"/>
    </source>
</evidence>
<dbReference type="AlphaFoldDB" id="A0A7Y9LDL7"/>
<name>A0A7Y9LDL7_9ACTN</name>
<reference evidence="2 3" key="1">
    <citation type="submission" date="2020-07" db="EMBL/GenBank/DDBJ databases">
        <title>Sequencing the genomes of 1000 actinobacteria strains.</title>
        <authorList>
            <person name="Klenk H.-P."/>
        </authorList>
    </citation>
    <scope>NUCLEOTIDE SEQUENCE [LARGE SCALE GENOMIC DNA]</scope>
    <source>
        <strain evidence="2 3">DSM 22083</strain>
    </source>
</reference>
<sequence length="59" mass="6400">MTSGLRTSVQEDDQGPSMITGLTLRLPDQVVQAGLARALDLEPMQLDRLARTDACSTQQ</sequence>